<dbReference type="EMBL" id="AVPK01000020">
    <property type="protein sequence ID" value="KGN35471.1"/>
    <property type="molecule type" value="Genomic_DNA"/>
</dbReference>
<protein>
    <submittedName>
        <fullName evidence="2">Uncharacterized protein</fullName>
    </submittedName>
</protein>
<keyword evidence="3" id="KW-1185">Reference proteome</keyword>
<evidence type="ECO:0000313" key="2">
    <source>
        <dbReference type="EMBL" id="KGN35471.1"/>
    </source>
</evidence>
<dbReference type="RefSeq" id="WP_052112439.1">
    <property type="nucleotide sequence ID" value="NZ_AVPK01000020.1"/>
</dbReference>
<name>A0A0A0JIH6_9MICO</name>
<sequence length="416" mass="43694">MRGGWHVVAAKGRWVGWALVLALAFGAVRTTWYAVGPPSESSRLRAQVTWLNDAVDDSAAERMQGLFPEGEVFTLALTALATARAAEQEGADRVRLTELVTTRVGELSDPTVTAAYLPAGGLENGIFLAGWRLHAQLAQARLSGSPEDADTAVTAARRILTAVEGSSGPFLEAYPGQVWPVDTVVAMAAVADVDRAFGVPLADDVVGRWVERARALAADGLVPHHVGPDMSVLDGPRGSSGALALSFLPSLDPEWSAQAWEAFVPRFVTRVAGAVGVREFESGSNRSGDVDSGPLIAGVSLSASAVAVAAARANGSPALAADLMRQAEVVGLPIDMGGSRRYALGALPVGDAFLAWARSTPEVTATVSTEAPRPLWWVWVAPWLLGIAALVIALRVARRRRPPDAEQQERAAVQGP</sequence>
<reference evidence="2 3" key="1">
    <citation type="submission" date="2013-08" db="EMBL/GenBank/DDBJ databases">
        <title>The genome sequence of Knoellia subterranea.</title>
        <authorList>
            <person name="Zhu W."/>
            <person name="Wang G."/>
        </authorList>
    </citation>
    <scope>NUCLEOTIDE SEQUENCE [LARGE SCALE GENOMIC DNA]</scope>
    <source>
        <strain evidence="2 3">KCTC 19937</strain>
    </source>
</reference>
<dbReference type="eggNOG" id="ENOG5033XH3">
    <property type="taxonomic scope" value="Bacteria"/>
</dbReference>
<accession>A0A0A0JIH6</accession>
<evidence type="ECO:0000313" key="3">
    <source>
        <dbReference type="Proteomes" id="UP000030011"/>
    </source>
</evidence>
<dbReference type="Proteomes" id="UP000030011">
    <property type="component" value="Unassembled WGS sequence"/>
</dbReference>
<feature type="transmembrane region" description="Helical" evidence="1">
    <location>
        <begin position="376"/>
        <end position="397"/>
    </location>
</feature>
<dbReference type="AlphaFoldDB" id="A0A0A0JIH6"/>
<keyword evidence="1" id="KW-1133">Transmembrane helix</keyword>
<dbReference type="STRING" id="1385521.N803_06265"/>
<organism evidence="2 3">
    <name type="scientific">Knoellia subterranea KCTC 19937</name>
    <dbReference type="NCBI Taxonomy" id="1385521"/>
    <lineage>
        <taxon>Bacteria</taxon>
        <taxon>Bacillati</taxon>
        <taxon>Actinomycetota</taxon>
        <taxon>Actinomycetes</taxon>
        <taxon>Micrococcales</taxon>
        <taxon>Intrasporangiaceae</taxon>
        <taxon>Knoellia</taxon>
    </lineage>
</organism>
<dbReference type="OrthoDB" id="871494at2"/>
<keyword evidence="1" id="KW-0812">Transmembrane</keyword>
<proteinExistence type="predicted"/>
<keyword evidence="1" id="KW-0472">Membrane</keyword>
<comment type="caution">
    <text evidence="2">The sequence shown here is derived from an EMBL/GenBank/DDBJ whole genome shotgun (WGS) entry which is preliminary data.</text>
</comment>
<gene>
    <name evidence="2" type="ORF">N803_06265</name>
</gene>
<evidence type="ECO:0000256" key="1">
    <source>
        <dbReference type="SAM" id="Phobius"/>
    </source>
</evidence>